<feature type="transmembrane region" description="Helical" evidence="1">
    <location>
        <begin position="160"/>
        <end position="177"/>
    </location>
</feature>
<proteinExistence type="predicted"/>
<feature type="transmembrane region" description="Helical" evidence="1">
    <location>
        <begin position="12"/>
        <end position="31"/>
    </location>
</feature>
<name>A0A226F4Q3_FOLCA</name>
<keyword evidence="1" id="KW-0472">Membrane</keyword>
<protein>
    <recommendedName>
        <fullName evidence="4">G-protein coupled receptors family 1 profile domain-containing protein</fullName>
    </recommendedName>
</protein>
<evidence type="ECO:0000313" key="3">
    <source>
        <dbReference type="Proteomes" id="UP000198287"/>
    </source>
</evidence>
<feature type="transmembrane region" description="Helical" evidence="1">
    <location>
        <begin position="370"/>
        <end position="389"/>
    </location>
</feature>
<sequence length="508" mass="59184">MQISPSAKLRLLFVYIITGIILGLPFIIYDYPQETCLVTSKFPKDQNSEEETRKYRKSTTLSKSAIAQKLFEIIGQWQNGVVTYTDESEEVNDYVDNEVQGYNNETVPDDCDLSEIEKYSPFLVSDEDVRNSVNEWLGKNGKPTILNRVRLTRIGYGNDWFQLLCASVVFATFGMLWEGHSFHGWAQFYFVSLELMQRVVNIVQTTTFHWDFASVLFSDHHPHYLQYCALVDLFRYYIPLSQLFCLTALTYDVYRTFGNDTLVPDKRRDKRYIHFALFGVLLPAFYTSLGFILHKIATSGSYLCHPSFETLSDLLLYLVYPYSPSGILILLNIYFISCTQRELRKIMRECRVVRRQCTRSSFKPTYRLNLYLKLLWALSILTVILRPFSRTMMAFGVHLERYDGGYSNIVLYIVSRTHSCILLLVMCNDSPTRARLETVELNLMNSLQKINAPHGEEKLVNLMFKMRQLLASCGIKMRLIVTKFLLHLYKGLRFRICCKFRQRDKASV</sequence>
<dbReference type="Proteomes" id="UP000198287">
    <property type="component" value="Unassembled WGS sequence"/>
</dbReference>
<dbReference type="EMBL" id="LNIX01000001">
    <property type="protein sequence ID" value="OXA64763.1"/>
    <property type="molecule type" value="Genomic_DNA"/>
</dbReference>
<accession>A0A226F4Q3</accession>
<dbReference type="Gene3D" id="1.20.1070.10">
    <property type="entry name" value="Rhodopsin 7-helix transmembrane proteins"/>
    <property type="match status" value="1"/>
</dbReference>
<comment type="caution">
    <text evidence="2">The sequence shown here is derived from an EMBL/GenBank/DDBJ whole genome shotgun (WGS) entry which is preliminary data.</text>
</comment>
<feature type="transmembrane region" description="Helical" evidence="1">
    <location>
        <begin position="314"/>
        <end position="337"/>
    </location>
</feature>
<reference evidence="2 3" key="1">
    <citation type="submission" date="2015-12" db="EMBL/GenBank/DDBJ databases">
        <title>The genome of Folsomia candida.</title>
        <authorList>
            <person name="Faddeeva A."/>
            <person name="Derks M.F."/>
            <person name="Anvar Y."/>
            <person name="Smit S."/>
            <person name="Van Straalen N."/>
            <person name="Roelofs D."/>
        </authorList>
    </citation>
    <scope>NUCLEOTIDE SEQUENCE [LARGE SCALE GENOMIC DNA]</scope>
    <source>
        <strain evidence="2 3">VU population</strain>
        <tissue evidence="2">Whole body</tissue>
    </source>
</reference>
<dbReference type="AlphaFoldDB" id="A0A226F4Q3"/>
<organism evidence="2 3">
    <name type="scientific">Folsomia candida</name>
    <name type="common">Springtail</name>
    <dbReference type="NCBI Taxonomy" id="158441"/>
    <lineage>
        <taxon>Eukaryota</taxon>
        <taxon>Metazoa</taxon>
        <taxon>Ecdysozoa</taxon>
        <taxon>Arthropoda</taxon>
        <taxon>Hexapoda</taxon>
        <taxon>Collembola</taxon>
        <taxon>Entomobryomorpha</taxon>
        <taxon>Isotomoidea</taxon>
        <taxon>Isotomidae</taxon>
        <taxon>Proisotominae</taxon>
        <taxon>Folsomia</taxon>
    </lineage>
</organism>
<keyword evidence="3" id="KW-1185">Reference proteome</keyword>
<keyword evidence="1" id="KW-0812">Transmembrane</keyword>
<evidence type="ECO:0000313" key="2">
    <source>
        <dbReference type="EMBL" id="OXA64763.1"/>
    </source>
</evidence>
<evidence type="ECO:0000256" key="1">
    <source>
        <dbReference type="SAM" id="Phobius"/>
    </source>
</evidence>
<keyword evidence="1" id="KW-1133">Transmembrane helix</keyword>
<gene>
    <name evidence="2" type="ORF">Fcan01_00843</name>
</gene>
<feature type="transmembrane region" description="Helical" evidence="1">
    <location>
        <begin position="275"/>
        <end position="294"/>
    </location>
</feature>
<feature type="transmembrane region" description="Helical" evidence="1">
    <location>
        <begin position="234"/>
        <end position="254"/>
    </location>
</feature>
<evidence type="ECO:0008006" key="4">
    <source>
        <dbReference type="Google" id="ProtNLM"/>
    </source>
</evidence>